<comment type="caution">
    <text evidence="1">The sequence shown here is derived from an EMBL/GenBank/DDBJ whole genome shotgun (WGS) entry which is preliminary data.</text>
</comment>
<evidence type="ECO:0000313" key="2">
    <source>
        <dbReference type="Proteomes" id="UP001186974"/>
    </source>
</evidence>
<dbReference type="EMBL" id="JAWDJW010008950">
    <property type="protein sequence ID" value="KAK3059982.1"/>
    <property type="molecule type" value="Genomic_DNA"/>
</dbReference>
<dbReference type="Proteomes" id="UP001186974">
    <property type="component" value="Unassembled WGS sequence"/>
</dbReference>
<sequence>MSSDEDVPSEARLEQALRDVVRRHYKLKLDSEELTVKRVRAAAESDIGLDDGFYKSHTSWNGKSKDVIRDEVKQQEDNPQPSSPVAPPPTRARPTKAHAPATEKRGTKRASFDSITKTRKRRKSSVSEDEAGDEAAGADRHTEVGSSETDNNARNEEASDAKKKDAAHPAKPEDSESELSSLIDEPAPKKRLKKSVASTAKAAKSKKAPAFKKEEKELPPDEAEIKRLQGWLIKCGIRKLWHRELATCDTSKEKINHLRGMLKDA</sequence>
<keyword evidence="2" id="KW-1185">Reference proteome</keyword>
<accession>A0ACC3D0G1</accession>
<proteinExistence type="predicted"/>
<evidence type="ECO:0000313" key="1">
    <source>
        <dbReference type="EMBL" id="KAK3059982.1"/>
    </source>
</evidence>
<feature type="non-terminal residue" evidence="1">
    <location>
        <position position="265"/>
    </location>
</feature>
<protein>
    <submittedName>
        <fullName evidence="1">Uncharacterized protein</fullName>
    </submittedName>
</protein>
<organism evidence="1 2">
    <name type="scientific">Coniosporium uncinatum</name>
    <dbReference type="NCBI Taxonomy" id="93489"/>
    <lineage>
        <taxon>Eukaryota</taxon>
        <taxon>Fungi</taxon>
        <taxon>Dikarya</taxon>
        <taxon>Ascomycota</taxon>
        <taxon>Pezizomycotina</taxon>
        <taxon>Dothideomycetes</taxon>
        <taxon>Dothideomycetes incertae sedis</taxon>
        <taxon>Coniosporium</taxon>
    </lineage>
</organism>
<gene>
    <name evidence="1" type="ORF">LTS18_009608</name>
</gene>
<reference evidence="1" key="1">
    <citation type="submission" date="2024-09" db="EMBL/GenBank/DDBJ databases">
        <title>Black Yeasts Isolated from many extreme environments.</title>
        <authorList>
            <person name="Coleine C."/>
            <person name="Stajich J.E."/>
            <person name="Selbmann L."/>
        </authorList>
    </citation>
    <scope>NUCLEOTIDE SEQUENCE</scope>
    <source>
        <strain evidence="1">CCFEE 5737</strain>
    </source>
</reference>
<name>A0ACC3D0G1_9PEZI</name>